<evidence type="ECO:0000256" key="1">
    <source>
        <dbReference type="ARBA" id="ARBA00022679"/>
    </source>
</evidence>
<dbReference type="PROSITE" id="PS51186">
    <property type="entry name" value="GNAT"/>
    <property type="match status" value="1"/>
</dbReference>
<dbReference type="EMBL" id="CP060712">
    <property type="protein sequence ID" value="QNN49028.1"/>
    <property type="molecule type" value="Genomic_DNA"/>
</dbReference>
<dbReference type="SUPFAM" id="SSF55729">
    <property type="entry name" value="Acyl-CoA N-acyltransferases (Nat)"/>
    <property type="match status" value="1"/>
</dbReference>
<keyword evidence="2" id="KW-0012">Acyltransferase</keyword>
<feature type="domain" description="N-acetyltransferase" evidence="3">
    <location>
        <begin position="180"/>
        <end position="342"/>
    </location>
</feature>
<evidence type="ECO:0000313" key="4">
    <source>
        <dbReference type="EMBL" id="QNN49028.1"/>
    </source>
</evidence>
<sequence length="342" mass="37597">MSDAEVTIDGLPEHYATSTPQAEDAADVAALLADHQRAAKGSAAVDPQAVLGQLVGIGSWTRRQVLVRDLDHHLLAWLSVHDRAGGRTLVELTVTPSLAEPEASALAGRLFACAERYAQDIATMRGLRATLLDSGAYADDPRQQRWLADAGYEQTRTWLQMTRPVTPEEASGLPGPREGVEIRPVDRHEDGLPVAQDLQAVHRVLEESFQDHFSSYRESFPEFVMRLREDPGHRWDHWWLATVETDDGPRPAGAVVSSVLRADADGVEGSYVDYIGVHRRARGRGVAKSLLRTVIADAARRGRNRVGLEVDADSPTGADGLYASMGWVTDYRTQSWHRDIGL</sequence>
<dbReference type="InterPro" id="IPR050680">
    <property type="entry name" value="YpeA/RimI_acetyltransf"/>
</dbReference>
<dbReference type="Proteomes" id="UP000515976">
    <property type="component" value="Chromosome"/>
</dbReference>
<keyword evidence="1 4" id="KW-0808">Transferase</keyword>
<dbReference type="Pfam" id="PF00583">
    <property type="entry name" value="Acetyltransf_1"/>
    <property type="match status" value="1"/>
</dbReference>
<dbReference type="GO" id="GO:0016747">
    <property type="term" value="F:acyltransferase activity, transferring groups other than amino-acyl groups"/>
    <property type="evidence" value="ECO:0007669"/>
    <property type="project" value="InterPro"/>
</dbReference>
<dbReference type="Gene3D" id="3.40.630.30">
    <property type="match status" value="1"/>
</dbReference>
<dbReference type="PANTHER" id="PTHR43420">
    <property type="entry name" value="ACETYLTRANSFERASE"/>
    <property type="match status" value="1"/>
</dbReference>
<dbReference type="AlphaFoldDB" id="A0A7G9R0A3"/>
<proteinExistence type="predicted"/>
<evidence type="ECO:0000256" key="2">
    <source>
        <dbReference type="ARBA" id="ARBA00023315"/>
    </source>
</evidence>
<dbReference type="InterPro" id="IPR000182">
    <property type="entry name" value="GNAT_dom"/>
</dbReference>
<keyword evidence="5" id="KW-1185">Reference proteome</keyword>
<gene>
    <name evidence="4" type="ORF">H9L10_12350</name>
</gene>
<name>A0A7G9R0A3_9MICO</name>
<reference evidence="4 5" key="1">
    <citation type="submission" date="2020-08" db="EMBL/GenBank/DDBJ databases">
        <title>Genome sequence of Phycicoccus endophyticus JCM 31784T.</title>
        <authorList>
            <person name="Hyun D.-W."/>
            <person name="Bae J.-W."/>
        </authorList>
    </citation>
    <scope>NUCLEOTIDE SEQUENCE [LARGE SCALE GENOMIC DNA]</scope>
    <source>
        <strain evidence="4 5">JCM 31784</strain>
    </source>
</reference>
<accession>A0A7G9R0A3</accession>
<organism evidence="4 5">
    <name type="scientific">Phycicoccus endophyticus</name>
    <dbReference type="NCBI Taxonomy" id="1690220"/>
    <lineage>
        <taxon>Bacteria</taxon>
        <taxon>Bacillati</taxon>
        <taxon>Actinomycetota</taxon>
        <taxon>Actinomycetes</taxon>
        <taxon>Micrococcales</taxon>
        <taxon>Intrasporangiaceae</taxon>
        <taxon>Phycicoccus</taxon>
    </lineage>
</organism>
<protein>
    <submittedName>
        <fullName evidence="4">GNAT family N-acetyltransferase</fullName>
    </submittedName>
</protein>
<dbReference type="RefSeq" id="WP_166103039.1">
    <property type="nucleotide sequence ID" value="NZ_BMMY01000011.1"/>
</dbReference>
<dbReference type="InterPro" id="IPR016181">
    <property type="entry name" value="Acyl_CoA_acyltransferase"/>
</dbReference>
<dbReference type="PANTHER" id="PTHR43420:SF44">
    <property type="entry name" value="ACETYLTRANSFERASE YPEA"/>
    <property type="match status" value="1"/>
</dbReference>
<dbReference type="CDD" id="cd04301">
    <property type="entry name" value="NAT_SF"/>
    <property type="match status" value="1"/>
</dbReference>
<evidence type="ECO:0000259" key="3">
    <source>
        <dbReference type="PROSITE" id="PS51186"/>
    </source>
</evidence>
<evidence type="ECO:0000313" key="5">
    <source>
        <dbReference type="Proteomes" id="UP000515976"/>
    </source>
</evidence>
<dbReference type="KEGG" id="pei:H9L10_12350"/>